<proteinExistence type="predicted"/>
<dbReference type="AlphaFoldDB" id="A0AAV9M1B6"/>
<sequence>MMLLISRLRFSYYSWCYTSVQGPSMGFQTPKSSSVPFIAPPRFAAPHTYSSAAMYVAEQKSFERFVRLAPHRFDNTTGEKAYDFLTECQDKLFN</sequence>
<evidence type="ECO:0000313" key="2">
    <source>
        <dbReference type="Proteomes" id="UP001311915"/>
    </source>
</evidence>
<reference evidence="1 2" key="1">
    <citation type="submission" date="2023-10" db="EMBL/GenBank/DDBJ databases">
        <title>Genome-Wide Identification Analysis in wild type Solanum Pinnatisectum Reveals Some Genes Defensing Phytophthora Infestans.</title>
        <authorList>
            <person name="Sun C."/>
        </authorList>
    </citation>
    <scope>NUCLEOTIDE SEQUENCE [LARGE SCALE GENOMIC DNA]</scope>
    <source>
        <strain evidence="1">LQN</strain>
        <tissue evidence="1">Leaf</tissue>
    </source>
</reference>
<name>A0AAV9M1B6_9SOLN</name>
<dbReference type="EMBL" id="JAWPEI010000003">
    <property type="protein sequence ID" value="KAK4731686.1"/>
    <property type="molecule type" value="Genomic_DNA"/>
</dbReference>
<evidence type="ECO:0000313" key="1">
    <source>
        <dbReference type="EMBL" id="KAK4731686.1"/>
    </source>
</evidence>
<comment type="caution">
    <text evidence="1">The sequence shown here is derived from an EMBL/GenBank/DDBJ whole genome shotgun (WGS) entry which is preliminary data.</text>
</comment>
<dbReference type="Proteomes" id="UP001311915">
    <property type="component" value="Unassembled WGS sequence"/>
</dbReference>
<keyword evidence="2" id="KW-1185">Reference proteome</keyword>
<protein>
    <submittedName>
        <fullName evidence="1">Uncharacterized protein</fullName>
    </submittedName>
</protein>
<accession>A0AAV9M1B6</accession>
<gene>
    <name evidence="1" type="ORF">R3W88_024674</name>
</gene>
<organism evidence="1 2">
    <name type="scientific">Solanum pinnatisectum</name>
    <name type="common">tansyleaf nightshade</name>
    <dbReference type="NCBI Taxonomy" id="50273"/>
    <lineage>
        <taxon>Eukaryota</taxon>
        <taxon>Viridiplantae</taxon>
        <taxon>Streptophyta</taxon>
        <taxon>Embryophyta</taxon>
        <taxon>Tracheophyta</taxon>
        <taxon>Spermatophyta</taxon>
        <taxon>Magnoliopsida</taxon>
        <taxon>eudicotyledons</taxon>
        <taxon>Gunneridae</taxon>
        <taxon>Pentapetalae</taxon>
        <taxon>asterids</taxon>
        <taxon>lamiids</taxon>
        <taxon>Solanales</taxon>
        <taxon>Solanaceae</taxon>
        <taxon>Solanoideae</taxon>
        <taxon>Solaneae</taxon>
        <taxon>Solanum</taxon>
    </lineage>
</organism>